<dbReference type="InParanoid" id="B7PSH7"/>
<dbReference type="EMBL" id="DS778961">
    <property type="protein sequence ID" value="EEC09549.1"/>
    <property type="molecule type" value="Genomic_DNA"/>
</dbReference>
<dbReference type="AlphaFoldDB" id="B7PSH7"/>
<organism>
    <name type="scientific">Ixodes scapularis</name>
    <name type="common">Black-legged tick</name>
    <name type="synonym">Deer tick</name>
    <dbReference type="NCBI Taxonomy" id="6945"/>
    <lineage>
        <taxon>Eukaryota</taxon>
        <taxon>Metazoa</taxon>
        <taxon>Ecdysozoa</taxon>
        <taxon>Arthropoda</taxon>
        <taxon>Chelicerata</taxon>
        <taxon>Arachnida</taxon>
        <taxon>Acari</taxon>
        <taxon>Parasitiformes</taxon>
        <taxon>Ixodida</taxon>
        <taxon>Ixodoidea</taxon>
        <taxon>Ixodidae</taxon>
        <taxon>Ixodinae</taxon>
        <taxon>Ixodes</taxon>
    </lineage>
</organism>
<name>B7PSH7_IXOSC</name>
<reference evidence="4" key="2">
    <citation type="submission" date="2020-05" db="UniProtKB">
        <authorList>
            <consortium name="EnsemblMetazoa"/>
        </authorList>
    </citation>
    <scope>IDENTIFICATION</scope>
    <source>
        <strain evidence="4">wikel</strain>
    </source>
</reference>
<proteinExistence type="predicted"/>
<feature type="transmembrane region" description="Helical" evidence="2">
    <location>
        <begin position="18"/>
        <end position="40"/>
    </location>
</feature>
<dbReference type="VEuPathDB" id="VectorBase:ISCP_003596"/>
<dbReference type="HOGENOM" id="CLU_2256741_0_0_1"/>
<evidence type="ECO:0000313" key="4">
    <source>
        <dbReference type="EnsemblMetazoa" id="ISCW019487-PA"/>
    </source>
</evidence>
<evidence type="ECO:0000256" key="2">
    <source>
        <dbReference type="SAM" id="Phobius"/>
    </source>
</evidence>
<sequence length="104" mass="11462">DAAFAYAREPVTSPLSCAWLVVVLVSLAFTVVGSLSLCYWCRKSPPEWETIAKVKFGEDPSDHHQNHSDLVIAPTTPRSSDYGGTRTTATRHGKDQKTEEARTL</sequence>
<evidence type="ECO:0000313" key="5">
    <source>
        <dbReference type="Proteomes" id="UP000001555"/>
    </source>
</evidence>
<dbReference type="VEuPathDB" id="VectorBase:ISCI019487"/>
<evidence type="ECO:0000313" key="3">
    <source>
        <dbReference type="EMBL" id="EEC09549.1"/>
    </source>
</evidence>
<feature type="non-terminal residue" evidence="3">
    <location>
        <position position="1"/>
    </location>
</feature>
<evidence type="ECO:0000256" key="1">
    <source>
        <dbReference type="SAM" id="MobiDB-lite"/>
    </source>
</evidence>
<feature type="compositionally biased region" description="Basic and acidic residues" evidence="1">
    <location>
        <begin position="92"/>
        <end position="104"/>
    </location>
</feature>
<feature type="region of interest" description="Disordered" evidence="1">
    <location>
        <begin position="58"/>
        <end position="104"/>
    </location>
</feature>
<dbReference type="Proteomes" id="UP000001555">
    <property type="component" value="Unassembled WGS sequence"/>
</dbReference>
<dbReference type="VEuPathDB" id="VectorBase:ISCW019487"/>
<accession>B7PSH7</accession>
<keyword evidence="5" id="KW-1185">Reference proteome</keyword>
<dbReference type="PaxDb" id="6945-B7PSH7"/>
<feature type="compositionally biased region" description="Basic and acidic residues" evidence="1">
    <location>
        <begin position="58"/>
        <end position="67"/>
    </location>
</feature>
<dbReference type="EMBL" id="ABJB010624413">
    <property type="status" value="NOT_ANNOTATED_CDS"/>
    <property type="molecule type" value="Genomic_DNA"/>
</dbReference>
<protein>
    <submittedName>
        <fullName evidence="3 4">Uncharacterized protein</fullName>
    </submittedName>
</protein>
<keyword evidence="2" id="KW-0472">Membrane</keyword>
<reference evidence="3 5" key="1">
    <citation type="submission" date="2008-03" db="EMBL/GenBank/DDBJ databases">
        <title>Annotation of Ixodes scapularis.</title>
        <authorList>
            <consortium name="Ixodes scapularis Genome Project Consortium"/>
            <person name="Caler E."/>
            <person name="Hannick L.I."/>
            <person name="Bidwell S."/>
            <person name="Joardar V."/>
            <person name="Thiagarajan M."/>
            <person name="Amedeo P."/>
            <person name="Galinsky K.J."/>
            <person name="Schobel S."/>
            <person name="Inman J."/>
            <person name="Hostetler J."/>
            <person name="Miller J."/>
            <person name="Hammond M."/>
            <person name="Megy K."/>
            <person name="Lawson D."/>
            <person name="Kodira C."/>
            <person name="Sutton G."/>
            <person name="Meyer J."/>
            <person name="Hill C.A."/>
            <person name="Birren B."/>
            <person name="Nene V."/>
            <person name="Collins F."/>
            <person name="Alarcon-Chaidez F."/>
            <person name="Wikel S."/>
            <person name="Strausberg R."/>
        </authorList>
    </citation>
    <scope>NUCLEOTIDE SEQUENCE [LARGE SCALE GENOMIC DNA]</scope>
    <source>
        <strain evidence="5">Wikel</strain>
        <strain evidence="3">Wikel colony</strain>
    </source>
</reference>
<gene>
    <name evidence="3" type="ORF">IscW_ISCW019487</name>
</gene>
<keyword evidence="2" id="KW-1133">Transmembrane helix</keyword>
<dbReference type="EnsemblMetazoa" id="ISCW019487-RA">
    <property type="protein sequence ID" value="ISCW019487-PA"/>
    <property type="gene ID" value="ISCW019487"/>
</dbReference>
<keyword evidence="2" id="KW-0812">Transmembrane</keyword>